<comment type="caution">
    <text evidence="1">The sequence shown here is derived from an EMBL/GenBank/DDBJ whole genome shotgun (WGS) entry which is preliminary data.</text>
</comment>
<accession>A0A5N6KEY9</accession>
<evidence type="ECO:0000313" key="1">
    <source>
        <dbReference type="EMBL" id="KAB8302252.1"/>
    </source>
</evidence>
<evidence type="ECO:0000313" key="2">
    <source>
        <dbReference type="Proteomes" id="UP000326757"/>
    </source>
</evidence>
<sequence length="107" mass="12218">MVSSAIVFSAQRNTNSNYELYPGLHLPIYQNKGTFKLEDDTSQHNNNSTVSFQLLIEDCEELHDQALSPQLFYAQLSLGFFFKNTKSTTLRLRAPQARPLGHQRQSL</sequence>
<dbReference type="Proteomes" id="UP000326757">
    <property type="component" value="Unassembled WGS sequence"/>
</dbReference>
<dbReference type="EMBL" id="VIGI01000003">
    <property type="protein sequence ID" value="KAB8302252.1"/>
    <property type="molecule type" value="Genomic_DNA"/>
</dbReference>
<organism evidence="1 2">
    <name type="scientific">Monilinia laxa</name>
    <name type="common">Brown rot fungus</name>
    <name type="synonym">Sclerotinia laxa</name>
    <dbReference type="NCBI Taxonomy" id="61186"/>
    <lineage>
        <taxon>Eukaryota</taxon>
        <taxon>Fungi</taxon>
        <taxon>Dikarya</taxon>
        <taxon>Ascomycota</taxon>
        <taxon>Pezizomycotina</taxon>
        <taxon>Leotiomycetes</taxon>
        <taxon>Helotiales</taxon>
        <taxon>Sclerotiniaceae</taxon>
        <taxon>Monilinia</taxon>
    </lineage>
</organism>
<reference evidence="1 2" key="1">
    <citation type="submission" date="2019-06" db="EMBL/GenBank/DDBJ databases">
        <title>Genome Sequence of the Brown Rot Fungal Pathogen Monilinia laxa.</title>
        <authorList>
            <person name="De Miccolis Angelini R.M."/>
            <person name="Landi L."/>
            <person name="Abate D."/>
            <person name="Pollastro S."/>
            <person name="Romanazzi G."/>
            <person name="Faretra F."/>
        </authorList>
    </citation>
    <scope>NUCLEOTIDE SEQUENCE [LARGE SCALE GENOMIC DNA]</scope>
    <source>
        <strain evidence="1 2">Mlax316</strain>
    </source>
</reference>
<keyword evidence="2" id="KW-1185">Reference proteome</keyword>
<dbReference type="AlphaFoldDB" id="A0A5N6KEY9"/>
<gene>
    <name evidence="1" type="ORF">EYC80_005694</name>
</gene>
<protein>
    <submittedName>
        <fullName evidence="1">Uncharacterized protein</fullName>
    </submittedName>
</protein>
<name>A0A5N6KEY9_MONLA</name>
<proteinExistence type="predicted"/>